<gene>
    <name evidence="2" type="ORF">BOTBODRAFT_34710</name>
</gene>
<keyword evidence="3" id="KW-1185">Reference proteome</keyword>
<dbReference type="OrthoDB" id="3300094at2759"/>
<dbReference type="Pfam" id="PF19271">
    <property type="entry name" value="Nis1"/>
    <property type="match status" value="1"/>
</dbReference>
<reference evidence="3" key="1">
    <citation type="journal article" date="2014" name="Proc. Natl. Acad. Sci. U.S.A.">
        <title>Extensive sampling of basidiomycete genomes demonstrates inadequacy of the white-rot/brown-rot paradigm for wood decay fungi.</title>
        <authorList>
            <person name="Riley R."/>
            <person name="Salamov A.A."/>
            <person name="Brown D.W."/>
            <person name="Nagy L.G."/>
            <person name="Floudas D."/>
            <person name="Held B.W."/>
            <person name="Levasseur A."/>
            <person name="Lombard V."/>
            <person name="Morin E."/>
            <person name="Otillar R."/>
            <person name="Lindquist E.A."/>
            <person name="Sun H."/>
            <person name="LaButti K.M."/>
            <person name="Schmutz J."/>
            <person name="Jabbour D."/>
            <person name="Luo H."/>
            <person name="Baker S.E."/>
            <person name="Pisabarro A.G."/>
            <person name="Walton J.D."/>
            <person name="Blanchette R.A."/>
            <person name="Henrissat B."/>
            <person name="Martin F."/>
            <person name="Cullen D."/>
            <person name="Hibbett D.S."/>
            <person name="Grigoriev I.V."/>
        </authorList>
    </citation>
    <scope>NUCLEOTIDE SEQUENCE [LARGE SCALE GENOMIC DNA]</scope>
    <source>
        <strain evidence="3">FD-172 SS1</strain>
    </source>
</reference>
<sequence>MNIFSIITTLTIFFGYVAAHIGSVSTTTTSLTVTSSSVLPLTFSTITSPTNNIDFSVVVGLAPASDHDAPPSLGETWLQNFDLVALGHAETNTGSFTLQVPINTSNAGVFTSGTFTVTAAVTSAFGALYGTQLEFFQVTVQLTI</sequence>
<name>A0A067MKJ1_BOTB1</name>
<organism evidence="2 3">
    <name type="scientific">Botryobasidium botryosum (strain FD-172 SS1)</name>
    <dbReference type="NCBI Taxonomy" id="930990"/>
    <lineage>
        <taxon>Eukaryota</taxon>
        <taxon>Fungi</taxon>
        <taxon>Dikarya</taxon>
        <taxon>Basidiomycota</taxon>
        <taxon>Agaricomycotina</taxon>
        <taxon>Agaricomycetes</taxon>
        <taxon>Cantharellales</taxon>
        <taxon>Botryobasidiaceae</taxon>
        <taxon>Botryobasidium</taxon>
    </lineage>
</organism>
<evidence type="ECO:0000256" key="1">
    <source>
        <dbReference type="SAM" id="SignalP"/>
    </source>
</evidence>
<feature type="signal peptide" evidence="1">
    <location>
        <begin position="1"/>
        <end position="19"/>
    </location>
</feature>
<dbReference type="AlphaFoldDB" id="A0A067MKJ1"/>
<evidence type="ECO:0008006" key="4">
    <source>
        <dbReference type="Google" id="ProtNLM"/>
    </source>
</evidence>
<dbReference type="Proteomes" id="UP000027195">
    <property type="component" value="Unassembled WGS sequence"/>
</dbReference>
<evidence type="ECO:0000313" key="3">
    <source>
        <dbReference type="Proteomes" id="UP000027195"/>
    </source>
</evidence>
<dbReference type="InParanoid" id="A0A067MKJ1"/>
<dbReference type="InterPro" id="IPR045469">
    <property type="entry name" value="Nis1"/>
</dbReference>
<dbReference type="HOGENOM" id="CLU_1796151_0_0_1"/>
<accession>A0A067MKJ1</accession>
<evidence type="ECO:0000313" key="2">
    <source>
        <dbReference type="EMBL" id="KDQ12096.1"/>
    </source>
</evidence>
<keyword evidence="1" id="KW-0732">Signal</keyword>
<protein>
    <recommendedName>
        <fullName evidence="4">Secreted protein</fullName>
    </recommendedName>
</protein>
<feature type="chain" id="PRO_5001641356" description="Secreted protein" evidence="1">
    <location>
        <begin position="20"/>
        <end position="144"/>
    </location>
</feature>
<proteinExistence type="predicted"/>
<dbReference type="EMBL" id="KL198052">
    <property type="protein sequence ID" value="KDQ12096.1"/>
    <property type="molecule type" value="Genomic_DNA"/>
</dbReference>